<dbReference type="SUPFAM" id="SSF50998">
    <property type="entry name" value="Quinoprotein alcohol dehydrogenase-like"/>
    <property type="match status" value="1"/>
</dbReference>
<protein>
    <submittedName>
        <fullName evidence="3">Uncharacterized protein</fullName>
    </submittedName>
</protein>
<keyword evidence="2" id="KW-0472">Membrane</keyword>
<feature type="transmembrane region" description="Helical" evidence="2">
    <location>
        <begin position="128"/>
        <end position="150"/>
    </location>
</feature>
<keyword evidence="2" id="KW-1133">Transmembrane helix</keyword>
<dbReference type="InterPro" id="IPR011047">
    <property type="entry name" value="Quinoprotein_ADH-like_sf"/>
</dbReference>
<evidence type="ECO:0000256" key="1">
    <source>
        <dbReference type="SAM" id="MobiDB-lite"/>
    </source>
</evidence>
<name>A0A367ZQ16_9BACT</name>
<evidence type="ECO:0000256" key="2">
    <source>
        <dbReference type="SAM" id="Phobius"/>
    </source>
</evidence>
<evidence type="ECO:0000313" key="4">
    <source>
        <dbReference type="Proteomes" id="UP000252355"/>
    </source>
</evidence>
<organism evidence="3 4">
    <name type="scientific">Candidatus Ozemobacter sibiricus</name>
    <dbReference type="NCBI Taxonomy" id="2268124"/>
    <lineage>
        <taxon>Bacteria</taxon>
        <taxon>Candidatus Ozemobacteria</taxon>
        <taxon>Candidatus Ozemobacterales</taxon>
        <taxon>Candidatus Ozemobacteraceae</taxon>
        <taxon>Candidatus Ozemobacter</taxon>
    </lineage>
</organism>
<evidence type="ECO:0000313" key="3">
    <source>
        <dbReference type="EMBL" id="RCK80130.1"/>
    </source>
</evidence>
<gene>
    <name evidence="3" type="ORF">OZSIB_3634</name>
</gene>
<dbReference type="EMBL" id="QOQW01000008">
    <property type="protein sequence ID" value="RCK80130.1"/>
    <property type="molecule type" value="Genomic_DNA"/>
</dbReference>
<sequence>MTMEQTPKLCPRCQQANFPIAEFCRHCGEPIFDMGALSRRSILSRFLGHLVDGLFWMIDELARWWEIGRLTLDLKALRKRRAAFLKQVGEGRPEGADLAPADREKLMSMSEEIARLASREEFLRKRSWALTPELLLLLIVCAFIAGLIWVRPRTDLAIPPRDLPFTLAGELNRFADLPLHGFSVVTSAVWHGNQIYVGGDGGLAVVDPNTRTATGVAGLPPGFFVRHLFSEGSRLLIAGYGGVYALEAQLLTPLYVGANLPVDLINRIIPTRDGGHLLGTIGHGLLKGRDQLAVMLLGTQGLTLTGFAWLDDELWLLHERGLLRGDGSSFTPFTLQVLTGRSLTALAAEPNTIYLGSTDGLVIGYRSDRTWVWTPLSPGEPRLIRDLVAARGVLLIAAAEGLFRYQEGRFQKLAALPDLSALAIGPGLVAAVSPTAVSLFQLTGSAIPPVAPLAPAVPTVGTFVAPPPPVAVQPPPVTPPGVSPPFLTSGAGPSAGPAPMAAPAPAPVAVAPPPPLPPLSAPVAPVSPPGPAPVAAPPAPGYAALPPPSSVQPVAPVTPPVAAPHPFFGSAPLPPALRGPFVSALAWDGRRLWVGTANEGLWVFQDGQWSALNSRNGGLIDDQIVSLPLLQGRPHLYSWVMGLMSLETGRAVPVLAKEHLRDHLAMAADASSIMFLFQGGFIRRLKEDGTLEAVSRIPEDFFKSARFLHLIDGQPVVVTDQGVLIRDGSGRWLVSFFPAEGRSLRVVASAPSPDGQVYAILSSGEVFSARGRVVNRVGAIDQKPRGMVFADTLWVAGTSQIYRLVNGALTPVGAKTGETVVGFQPVPERRIVFLATNAGVDVLPYP</sequence>
<dbReference type="Proteomes" id="UP000252355">
    <property type="component" value="Unassembled WGS sequence"/>
</dbReference>
<dbReference type="AlphaFoldDB" id="A0A367ZQ16"/>
<keyword evidence="2" id="KW-0812">Transmembrane</keyword>
<feature type="region of interest" description="Disordered" evidence="1">
    <location>
        <begin position="475"/>
        <end position="504"/>
    </location>
</feature>
<proteinExistence type="predicted"/>
<comment type="caution">
    <text evidence="3">The sequence shown here is derived from an EMBL/GenBank/DDBJ whole genome shotgun (WGS) entry which is preliminary data.</text>
</comment>
<accession>A0A367ZQ16</accession>
<reference evidence="3 4" key="1">
    <citation type="submission" date="2018-05" db="EMBL/GenBank/DDBJ databases">
        <title>A metagenomic window into the 2 km-deep terrestrial subsurface aquifer revealed taxonomically and functionally diverse microbial community comprising novel uncultured bacterial lineages.</title>
        <authorList>
            <person name="Kadnikov V.V."/>
            <person name="Mardanov A.V."/>
            <person name="Beletsky A.V."/>
            <person name="Banks D."/>
            <person name="Pimenov N.V."/>
            <person name="Frank Y.A."/>
            <person name="Karnachuk O.V."/>
            <person name="Ravin N.V."/>
        </authorList>
    </citation>
    <scope>NUCLEOTIDE SEQUENCE [LARGE SCALE GENOMIC DNA]</scope>
    <source>
        <strain evidence="3">BY5</strain>
    </source>
</reference>
<feature type="compositionally biased region" description="Low complexity" evidence="1">
    <location>
        <begin position="489"/>
        <end position="499"/>
    </location>
</feature>